<evidence type="ECO:0000313" key="4">
    <source>
        <dbReference type="Proteomes" id="UP000552038"/>
    </source>
</evidence>
<dbReference type="AlphaFoldDB" id="A0AAP7A1H4"/>
<comment type="caution">
    <text evidence="3">The sequence shown here is derived from an EMBL/GenBank/DDBJ whole genome shotgun (WGS) entry which is preliminary data.</text>
</comment>
<dbReference type="Pfam" id="PF20441">
    <property type="entry name" value="TerL_nuclease"/>
    <property type="match status" value="1"/>
</dbReference>
<evidence type="ECO:0000259" key="1">
    <source>
        <dbReference type="Pfam" id="PF03354"/>
    </source>
</evidence>
<proteinExistence type="predicted"/>
<evidence type="ECO:0000313" key="3">
    <source>
        <dbReference type="EMBL" id="NOJ73894.1"/>
    </source>
</evidence>
<dbReference type="Proteomes" id="UP000552038">
    <property type="component" value="Unassembled WGS sequence"/>
</dbReference>
<evidence type="ECO:0000259" key="2">
    <source>
        <dbReference type="Pfam" id="PF20441"/>
    </source>
</evidence>
<feature type="domain" description="Terminase large subunit-like ATPase" evidence="1">
    <location>
        <begin position="84"/>
        <end position="261"/>
    </location>
</feature>
<dbReference type="GO" id="GO:0004519">
    <property type="term" value="F:endonuclease activity"/>
    <property type="evidence" value="ECO:0007669"/>
    <property type="project" value="InterPro"/>
</dbReference>
<dbReference type="InterPro" id="IPR005021">
    <property type="entry name" value="Terminase_largesu-like"/>
</dbReference>
<sequence>MSKFKNYDIVMEYANSIIEGRKVANKEIIQACKRFLRDLENQAYDFNPKDAEFVIGIIEKTFVHQKGEDMEGYPLRGRPFLLQPWQKFIVYNICGFFHKGTKLRKYKETFEMLPRKQGKTPFKSALAWGLGLLERRSGAEIVIVGAQLKQALQSFNFLHFNLKNMGEEKNFRILDNNQEHSISGELGDGYLRIETIAGNSDRMDSLNTLIQILDELHLYRNASQYNTIKESGKAYRNSLCIGITTAGDNMNSFCYNRMVYCQKVLEGTVTDEQLFVFIAKADENPETGEVDYTNPIEHEKANPNYNVSVSGHELMNDAMQAQNDPQQRKSFLAKSLNIYTSAMKSYFNIDEFKASDRKYEWTLEELAKLPIDWFGGADLSKLHDLTATALYGHHDGVDIIVSHAFFPIVAATRKAEEDNIPLFGWKDEGTLTMCNTPTVNYDDVIKWFVSMKAKGFKIKQVGFDRKFGREFFLGMKKKGFKIVDQPQYFYKKSEGFRRIEKAAKDGKLYYMHSQAFEYCVQNVHAIEKTDDMIQFEKIMPEQRIDIFDASVFAAVQMLENNERAGSAAKWLNGG</sequence>
<dbReference type="EMBL" id="JABFOR010000062">
    <property type="protein sequence ID" value="NOJ73894.1"/>
    <property type="molecule type" value="Genomic_DNA"/>
</dbReference>
<accession>A0AAP7A1H4</accession>
<protein>
    <submittedName>
        <fullName evidence="3">Terminase large subunit</fullName>
    </submittedName>
</protein>
<dbReference type="PANTHER" id="PTHR41287">
    <property type="match status" value="1"/>
</dbReference>
<dbReference type="RefSeq" id="WP_171419694.1">
    <property type="nucleotide sequence ID" value="NZ_JABFOR010000062.1"/>
</dbReference>
<dbReference type="InterPro" id="IPR027417">
    <property type="entry name" value="P-loop_NTPase"/>
</dbReference>
<reference evidence="3 4" key="1">
    <citation type="submission" date="2020-05" db="EMBL/GenBank/DDBJ databases">
        <title>Whole genome sequencing and identification of novel metabolites from Paenibacillus alvei strain JR949.</title>
        <authorList>
            <person name="Rajendhran J."/>
            <person name="Sree Pranav P."/>
            <person name="Mahalakshmi B."/>
            <person name="Karthikeyan R."/>
        </authorList>
    </citation>
    <scope>NUCLEOTIDE SEQUENCE [LARGE SCALE GENOMIC DNA]</scope>
    <source>
        <strain evidence="3 4">JR949</strain>
    </source>
</reference>
<dbReference type="PANTHER" id="PTHR41287:SF1">
    <property type="entry name" value="PROTEIN YMFN"/>
    <property type="match status" value="1"/>
</dbReference>
<gene>
    <name evidence="3" type="ORF">HMI46_25610</name>
</gene>
<dbReference type="Pfam" id="PF03354">
    <property type="entry name" value="TerL_ATPase"/>
    <property type="match status" value="1"/>
</dbReference>
<dbReference type="InterPro" id="IPR046462">
    <property type="entry name" value="TerL_nuclease"/>
</dbReference>
<dbReference type="Gene3D" id="3.40.50.300">
    <property type="entry name" value="P-loop containing nucleotide triphosphate hydrolases"/>
    <property type="match status" value="1"/>
</dbReference>
<feature type="domain" description="Terminase large subunit-like endonuclease" evidence="2">
    <location>
        <begin position="269"/>
        <end position="558"/>
    </location>
</feature>
<name>A0AAP7A1H4_PAEAL</name>
<dbReference type="InterPro" id="IPR046461">
    <property type="entry name" value="TerL_ATPase"/>
</dbReference>
<organism evidence="3 4">
    <name type="scientific">Paenibacillus alvei</name>
    <name type="common">Bacillus alvei</name>
    <dbReference type="NCBI Taxonomy" id="44250"/>
    <lineage>
        <taxon>Bacteria</taxon>
        <taxon>Bacillati</taxon>
        <taxon>Bacillota</taxon>
        <taxon>Bacilli</taxon>
        <taxon>Bacillales</taxon>
        <taxon>Paenibacillaceae</taxon>
        <taxon>Paenibacillus</taxon>
    </lineage>
</organism>